<evidence type="ECO:0000313" key="6">
    <source>
        <dbReference type="EMBL" id="AOW04276.1"/>
    </source>
</evidence>
<feature type="domain" description="Cysteine-rich transmembrane" evidence="5">
    <location>
        <begin position="85"/>
        <end position="118"/>
    </location>
</feature>
<dbReference type="Proteomes" id="UP000182444">
    <property type="component" value="Chromosome 1D"/>
</dbReference>
<dbReference type="InterPro" id="IPR028144">
    <property type="entry name" value="CYSTM_dom"/>
</dbReference>
<evidence type="ECO:0000256" key="4">
    <source>
        <dbReference type="SAM" id="MobiDB-lite"/>
    </source>
</evidence>
<dbReference type="GO" id="GO:0016020">
    <property type="term" value="C:membrane"/>
    <property type="evidence" value="ECO:0007669"/>
    <property type="project" value="UniProtKB-SubCell"/>
</dbReference>
<protein>
    <recommendedName>
        <fullName evidence="5">Cysteine-rich transmembrane domain-containing protein</fullName>
    </recommendedName>
</protein>
<evidence type="ECO:0000256" key="1">
    <source>
        <dbReference type="ARBA" id="ARBA00004370"/>
    </source>
</evidence>
<evidence type="ECO:0000256" key="2">
    <source>
        <dbReference type="ARBA" id="ARBA00009444"/>
    </source>
</evidence>
<organism evidence="6 7">
    <name type="scientific">Yarrowia lipolytica</name>
    <name type="common">Candida lipolytica</name>
    <dbReference type="NCBI Taxonomy" id="4952"/>
    <lineage>
        <taxon>Eukaryota</taxon>
        <taxon>Fungi</taxon>
        <taxon>Dikarya</taxon>
        <taxon>Ascomycota</taxon>
        <taxon>Saccharomycotina</taxon>
        <taxon>Dipodascomycetes</taxon>
        <taxon>Dipodascales</taxon>
        <taxon>Dipodascales incertae sedis</taxon>
        <taxon>Yarrowia</taxon>
    </lineage>
</organism>
<dbReference type="Pfam" id="PF12734">
    <property type="entry name" value="CYSTM"/>
    <property type="match status" value="1"/>
</dbReference>
<reference evidence="6 7" key="1">
    <citation type="journal article" date="2016" name="PLoS ONE">
        <title>Sequence Assembly of Yarrowia lipolytica Strain W29/CLIB89 Shows Transposable Element Diversity.</title>
        <authorList>
            <person name="Magnan C."/>
            <person name="Yu J."/>
            <person name="Chang I."/>
            <person name="Jahn E."/>
            <person name="Kanomata Y."/>
            <person name="Wu J."/>
            <person name="Zeller M."/>
            <person name="Oakes M."/>
            <person name="Baldi P."/>
            <person name="Sandmeyer S."/>
        </authorList>
    </citation>
    <scope>NUCLEOTIDE SEQUENCE [LARGE SCALE GENOMIC DNA]</scope>
    <source>
        <strain evidence="7">CLIB89(W29)</strain>
    </source>
</reference>
<gene>
    <name evidence="6" type="ORF">YALI1_D23622g</name>
</gene>
<feature type="region of interest" description="Disordered" evidence="4">
    <location>
        <begin position="56"/>
        <end position="83"/>
    </location>
</feature>
<dbReference type="VEuPathDB" id="FungiDB:YALI1_D23622g"/>
<sequence>MFTDSSRVLRSPHNLQVDKLCPNWKVMSWVSGAVGQWERPSWVSLLAQYAPQQPQQAYGQGGYQQGYQQGGYQQPQYYQQGPPQPVYVQQQQPQGGNNDCCCGLCAGLACCLCLDCLF</sequence>
<comment type="similarity">
    <text evidence="2">Belongs to the CYSTM1 family.</text>
</comment>
<comment type="subcellular location">
    <subcellularLocation>
        <location evidence="1">Membrane</location>
    </subcellularLocation>
</comment>
<dbReference type="VEuPathDB" id="FungiDB:YALI0_D18722g"/>
<evidence type="ECO:0000313" key="7">
    <source>
        <dbReference type="Proteomes" id="UP000182444"/>
    </source>
</evidence>
<dbReference type="AlphaFoldDB" id="A0A1D8NF71"/>
<name>A0A1D8NF71_YARLL</name>
<accession>A0A1D8NF71</accession>
<feature type="compositionally biased region" description="Low complexity" evidence="4">
    <location>
        <begin position="65"/>
        <end position="83"/>
    </location>
</feature>
<dbReference type="RefSeq" id="XP_068138873.1">
    <property type="nucleotide sequence ID" value="XM_068282772.1"/>
</dbReference>
<evidence type="ECO:0000259" key="5">
    <source>
        <dbReference type="Pfam" id="PF12734"/>
    </source>
</evidence>
<keyword evidence="3" id="KW-0472">Membrane</keyword>
<proteinExistence type="inferred from homology"/>
<evidence type="ECO:0000256" key="3">
    <source>
        <dbReference type="ARBA" id="ARBA00023136"/>
    </source>
</evidence>
<dbReference type="GeneID" id="2911135"/>
<dbReference type="EMBL" id="CP017556">
    <property type="protein sequence ID" value="AOW04276.1"/>
    <property type="molecule type" value="Genomic_DNA"/>
</dbReference>